<name>A0ABQ6MM15_9STRA</name>
<dbReference type="EMBL" id="BRYB01002963">
    <property type="protein sequence ID" value="GMI28272.1"/>
    <property type="molecule type" value="Genomic_DNA"/>
</dbReference>
<feature type="region of interest" description="Disordered" evidence="1">
    <location>
        <begin position="142"/>
        <end position="163"/>
    </location>
</feature>
<dbReference type="PANTHER" id="PTHR36971">
    <property type="entry name" value="UNNAMED PRODUCT"/>
    <property type="match status" value="1"/>
</dbReference>
<protein>
    <submittedName>
        <fullName evidence="3">Uncharacterized protein</fullName>
    </submittedName>
</protein>
<comment type="caution">
    <text evidence="3">The sequence shown here is derived from an EMBL/GenBank/DDBJ whole genome shotgun (WGS) entry which is preliminary data.</text>
</comment>
<accession>A0ABQ6MM15</accession>
<dbReference type="Proteomes" id="UP001165060">
    <property type="component" value="Unassembled WGS sequence"/>
</dbReference>
<evidence type="ECO:0000256" key="1">
    <source>
        <dbReference type="SAM" id="MobiDB-lite"/>
    </source>
</evidence>
<feature type="signal peptide" evidence="2">
    <location>
        <begin position="1"/>
        <end position="28"/>
    </location>
</feature>
<dbReference type="PANTHER" id="PTHR36971:SF1">
    <property type="entry name" value="METHYLTRANSFERASE DOMAIN-CONTAINING PROTEIN"/>
    <property type="match status" value="1"/>
</dbReference>
<keyword evidence="4" id="KW-1185">Reference proteome</keyword>
<keyword evidence="2" id="KW-0732">Signal</keyword>
<evidence type="ECO:0000256" key="2">
    <source>
        <dbReference type="SAM" id="SignalP"/>
    </source>
</evidence>
<organism evidence="3 4">
    <name type="scientific">Tetraparma gracilis</name>
    <dbReference type="NCBI Taxonomy" id="2962635"/>
    <lineage>
        <taxon>Eukaryota</taxon>
        <taxon>Sar</taxon>
        <taxon>Stramenopiles</taxon>
        <taxon>Ochrophyta</taxon>
        <taxon>Bolidophyceae</taxon>
        <taxon>Parmales</taxon>
        <taxon>Triparmaceae</taxon>
        <taxon>Tetraparma</taxon>
    </lineage>
</organism>
<sequence>MPPPTPRRDRVSVFRLFLLETFPALCASRPIILDVAGGKGDLSWLLSNASPRVDSVVVDPRPADHSKLTKLADWCVANPGEAAARARPWPPGSGQGMAKLNIVPPYVVPRHLKLFVDDGMVDAALRRDESWAEYFSVASDRADRDEAKSSTDPRQKSALKLPDEGRIQDAGEALACLRGAGLVVGFHPDSATEPAVDLALELQVPFAVVPCCVFPRSILMGGERRTRAGVKVVGYDDFIVYLKEKHPNVRERVLDFASTKGGSVGARNVVLYMLSEDYE</sequence>
<reference evidence="3 4" key="1">
    <citation type="journal article" date="2023" name="Commun. Biol.">
        <title>Genome analysis of Parmales, the sister group of diatoms, reveals the evolutionary specialization of diatoms from phago-mixotrophs to photoautotrophs.</title>
        <authorList>
            <person name="Ban H."/>
            <person name="Sato S."/>
            <person name="Yoshikawa S."/>
            <person name="Yamada K."/>
            <person name="Nakamura Y."/>
            <person name="Ichinomiya M."/>
            <person name="Sato N."/>
            <person name="Blanc-Mathieu R."/>
            <person name="Endo H."/>
            <person name="Kuwata A."/>
            <person name="Ogata H."/>
        </authorList>
    </citation>
    <scope>NUCLEOTIDE SEQUENCE [LARGE SCALE GENOMIC DNA]</scope>
</reference>
<evidence type="ECO:0000313" key="4">
    <source>
        <dbReference type="Proteomes" id="UP001165060"/>
    </source>
</evidence>
<gene>
    <name evidence="3" type="ORF">TeGR_g6916</name>
</gene>
<proteinExistence type="predicted"/>
<feature type="chain" id="PRO_5045199018" evidence="2">
    <location>
        <begin position="29"/>
        <end position="279"/>
    </location>
</feature>
<evidence type="ECO:0000313" key="3">
    <source>
        <dbReference type="EMBL" id="GMI28272.1"/>
    </source>
</evidence>